<dbReference type="Proteomes" id="UP001208690">
    <property type="component" value="Unassembled WGS sequence"/>
</dbReference>
<dbReference type="RefSeq" id="WP_263845625.1">
    <property type="nucleotide sequence ID" value="NZ_JALIEB010000015.1"/>
</dbReference>
<protein>
    <submittedName>
        <fullName evidence="1">Sulfotransferase</fullName>
    </submittedName>
</protein>
<name>A0ABT3BIK3_9RHOB</name>
<dbReference type="SUPFAM" id="SSF52540">
    <property type="entry name" value="P-loop containing nucleoside triphosphate hydrolases"/>
    <property type="match status" value="1"/>
</dbReference>
<dbReference type="Pfam" id="PF13469">
    <property type="entry name" value="Sulfotransfer_3"/>
    <property type="match status" value="1"/>
</dbReference>
<comment type="caution">
    <text evidence="1">The sequence shown here is derived from an EMBL/GenBank/DDBJ whole genome shotgun (WGS) entry which is preliminary data.</text>
</comment>
<proteinExistence type="predicted"/>
<sequence>MHNTQRYFVGIGAQRAGTTWLARMFDRHPDIGMSPVKETHYWSSKYVDHQRNSVRGLQAMKIRMPQLLRHCRAHPGETLPWISAYLGMMAHRDASYRTFIERGRYGCPVAGEITPAYATLPKEAFAALDGCLAQPRYIFILRNPADRFISQIAHTADRDASVLRTPLSELLAQPYFAMRSSYEATYLTCRSVVDADRLHVLFYEDLFGPQTAQPAFDALCAFLGVPSMAVDIAEVVNARPRPEHGAAREEIVALLQNDYLFARDSFPDALPSSWISDLALMDGLPRDRAAAPGGQSC</sequence>
<keyword evidence="2" id="KW-1185">Reference proteome</keyword>
<reference evidence="1 2" key="1">
    <citation type="submission" date="2022-04" db="EMBL/GenBank/DDBJ databases">
        <title>Roseobacter sp. WL0113 is a bacterium isolated from neritic sediment.</title>
        <authorList>
            <person name="Wang L."/>
            <person name="He W."/>
            <person name="Zhang D.-F."/>
        </authorList>
    </citation>
    <scope>NUCLEOTIDE SEQUENCE [LARGE SCALE GENOMIC DNA]</scope>
    <source>
        <strain evidence="1 2">WL0113</strain>
    </source>
</reference>
<evidence type="ECO:0000313" key="2">
    <source>
        <dbReference type="Proteomes" id="UP001208690"/>
    </source>
</evidence>
<dbReference type="EMBL" id="JALIEB010000015">
    <property type="protein sequence ID" value="MCV3273400.1"/>
    <property type="molecule type" value="Genomic_DNA"/>
</dbReference>
<organism evidence="1 2">
    <name type="scientific">Roseobacter sinensis</name>
    <dbReference type="NCBI Taxonomy" id="2931391"/>
    <lineage>
        <taxon>Bacteria</taxon>
        <taxon>Pseudomonadati</taxon>
        <taxon>Pseudomonadota</taxon>
        <taxon>Alphaproteobacteria</taxon>
        <taxon>Rhodobacterales</taxon>
        <taxon>Roseobacteraceae</taxon>
        <taxon>Roseobacter</taxon>
    </lineage>
</organism>
<gene>
    <name evidence="1" type="ORF">MUB52_18365</name>
</gene>
<dbReference type="Gene3D" id="3.40.50.300">
    <property type="entry name" value="P-loop containing nucleotide triphosphate hydrolases"/>
    <property type="match status" value="1"/>
</dbReference>
<dbReference type="InterPro" id="IPR027417">
    <property type="entry name" value="P-loop_NTPase"/>
</dbReference>
<evidence type="ECO:0000313" key="1">
    <source>
        <dbReference type="EMBL" id="MCV3273400.1"/>
    </source>
</evidence>
<accession>A0ABT3BIK3</accession>